<dbReference type="OrthoDB" id="5416037at2759"/>
<dbReference type="Proteomes" id="UP000018001">
    <property type="component" value="Unassembled WGS sequence"/>
</dbReference>
<dbReference type="HOGENOM" id="CLU_051118_1_1_1"/>
<reference evidence="5" key="1">
    <citation type="journal article" date="2014" name="Genome Announc.">
        <title>Draft genome sequence of the formaldehyde-resistant fungus Byssochlamys spectabilis No. 5 (anamorph Paecilomyces variotii No. 5) (NBRC109023).</title>
        <authorList>
            <person name="Oka T."/>
            <person name="Ekino K."/>
            <person name="Fukuda K."/>
            <person name="Nomura Y."/>
        </authorList>
    </citation>
    <scope>NUCLEOTIDE SEQUENCE [LARGE SCALE GENOMIC DNA]</scope>
    <source>
        <strain evidence="5">No. 5 / NBRC 109023</strain>
    </source>
</reference>
<dbReference type="Pfam" id="PF20237">
    <property type="entry name" value="DUF6594"/>
    <property type="match status" value="1"/>
</dbReference>
<comment type="caution">
    <text evidence="4">The sequence shown here is derived from an EMBL/GenBank/DDBJ whole genome shotgun (WGS) entry which is preliminary data.</text>
</comment>
<feature type="domain" description="DUF6594" evidence="3">
    <location>
        <begin position="65"/>
        <end position="318"/>
    </location>
</feature>
<feature type="compositionally biased region" description="Low complexity" evidence="1">
    <location>
        <begin position="24"/>
        <end position="38"/>
    </location>
</feature>
<gene>
    <name evidence="4" type="ORF">PVAR5_4773</name>
</gene>
<dbReference type="PANTHER" id="PTHR34502:SF4">
    <property type="entry name" value="DUF6594 DOMAIN-CONTAINING PROTEIN"/>
    <property type="match status" value="1"/>
</dbReference>
<evidence type="ECO:0000313" key="4">
    <source>
        <dbReference type="EMBL" id="GAD96124.1"/>
    </source>
</evidence>
<dbReference type="InParanoid" id="V5FF29"/>
<dbReference type="AlphaFoldDB" id="V5FF29"/>
<name>V5FF29_BYSSN</name>
<feature type="transmembrane region" description="Helical" evidence="2">
    <location>
        <begin position="281"/>
        <end position="299"/>
    </location>
</feature>
<evidence type="ECO:0000256" key="2">
    <source>
        <dbReference type="SAM" id="Phobius"/>
    </source>
</evidence>
<keyword evidence="2" id="KW-0812">Transmembrane</keyword>
<dbReference type="PANTHER" id="PTHR34502">
    <property type="entry name" value="DUF6594 DOMAIN-CONTAINING PROTEIN-RELATED"/>
    <property type="match status" value="1"/>
</dbReference>
<evidence type="ECO:0000313" key="5">
    <source>
        <dbReference type="Proteomes" id="UP000018001"/>
    </source>
</evidence>
<dbReference type="eggNOG" id="ENOG502SPW2">
    <property type="taxonomic scope" value="Eukaryota"/>
</dbReference>
<feature type="transmembrane region" description="Helical" evidence="2">
    <location>
        <begin position="251"/>
        <end position="275"/>
    </location>
</feature>
<proteinExistence type="predicted"/>
<accession>V5FF29</accession>
<keyword evidence="2" id="KW-0472">Membrane</keyword>
<feature type="region of interest" description="Disordered" evidence="1">
    <location>
        <begin position="1"/>
        <end position="55"/>
    </location>
</feature>
<keyword evidence="2" id="KW-1133">Transmembrane helix</keyword>
<dbReference type="InterPro" id="IPR046529">
    <property type="entry name" value="DUF6594"/>
</dbReference>
<evidence type="ECO:0000256" key="1">
    <source>
        <dbReference type="SAM" id="MobiDB-lite"/>
    </source>
</evidence>
<feature type="transmembrane region" description="Helical" evidence="2">
    <location>
        <begin position="306"/>
        <end position="324"/>
    </location>
</feature>
<organism evidence="4 5">
    <name type="scientific">Byssochlamys spectabilis (strain No. 5 / NBRC 109023)</name>
    <name type="common">Paecilomyces variotii</name>
    <dbReference type="NCBI Taxonomy" id="1356009"/>
    <lineage>
        <taxon>Eukaryota</taxon>
        <taxon>Fungi</taxon>
        <taxon>Dikarya</taxon>
        <taxon>Ascomycota</taxon>
        <taxon>Pezizomycotina</taxon>
        <taxon>Eurotiomycetes</taxon>
        <taxon>Eurotiomycetidae</taxon>
        <taxon>Eurotiales</taxon>
        <taxon>Thermoascaceae</taxon>
        <taxon>Paecilomyces</taxon>
    </lineage>
</organism>
<protein>
    <recommendedName>
        <fullName evidence="3">DUF6594 domain-containing protein</fullName>
    </recommendedName>
</protein>
<dbReference type="EMBL" id="BAUL01000152">
    <property type="protein sequence ID" value="GAD96124.1"/>
    <property type="molecule type" value="Genomic_DNA"/>
</dbReference>
<sequence>MPPDKHGTCNSGTNEVMPGESVISASSHSATPTSSQPTLADASWSRNSPLTQEETDQKPWKYIGYRGYSSFLSSDSDFCIFRRFEKLNNRVILALQDDISRLEDRLDEIDVQYSKRDAPDVNNGTFRYDTQRERVDLMAQAQQKLEKYHRFILPHMQIKTCVSVPKRDIESLRIWHSNNDGAIMPEERNYIDKDDLFCLIPKNRSPLRCLFERSSRFRLSRLWQKTPPPSDLPAHVQQYIHLSSDKRINRFVACTTIVVGLMILIAPIWILAFAYQVVVKLTIITLFILLFMALASFGMNAKPHEALAATAAYSAILMVFLQLGNHAQTSP</sequence>
<keyword evidence="5" id="KW-1185">Reference proteome</keyword>
<evidence type="ECO:0000259" key="3">
    <source>
        <dbReference type="Pfam" id="PF20237"/>
    </source>
</evidence>